<keyword evidence="1" id="KW-0732">Signal</keyword>
<evidence type="ECO:0000313" key="2">
    <source>
        <dbReference type="Proteomes" id="UP000095284"/>
    </source>
</evidence>
<name>A0A1I7SVT0_BURXY</name>
<feature type="chain" id="PRO_5009306736" evidence="1">
    <location>
        <begin position="19"/>
        <end position="907"/>
    </location>
</feature>
<evidence type="ECO:0000256" key="1">
    <source>
        <dbReference type="SAM" id="SignalP"/>
    </source>
</evidence>
<dbReference type="Proteomes" id="UP000095284">
    <property type="component" value="Unplaced"/>
</dbReference>
<dbReference type="PANTHER" id="PTHR46339">
    <property type="entry name" value="PROTEIN CBG15282-RELATED"/>
    <property type="match status" value="1"/>
</dbReference>
<dbReference type="InterPro" id="IPR006150">
    <property type="entry name" value="Cys_repeat_1"/>
</dbReference>
<accession>A0A1I7SVT0</accession>
<evidence type="ECO:0000313" key="3">
    <source>
        <dbReference type="WBParaSite" id="BXY_1715800.1"/>
    </source>
</evidence>
<proteinExistence type="predicted"/>
<protein>
    <submittedName>
        <fullName evidence="3">EB domain-containing protein</fullName>
    </submittedName>
</protein>
<dbReference type="InterPro" id="IPR053014">
    <property type="entry name" value="Cuticle_assoc_divergent"/>
</dbReference>
<dbReference type="Pfam" id="PF14625">
    <property type="entry name" value="Lustrin_cystein"/>
    <property type="match status" value="10"/>
</dbReference>
<feature type="signal peptide" evidence="1">
    <location>
        <begin position="1"/>
        <end position="18"/>
    </location>
</feature>
<dbReference type="SMART" id="SM00289">
    <property type="entry name" value="WR1"/>
    <property type="match status" value="13"/>
</dbReference>
<dbReference type="AlphaFoldDB" id="A0A1I7SVT0"/>
<sequence>MIISWLLVLLLYFTRATCNYCPTRKTITLNPYGRPISCHSSSDCPMSSKCFLISGYCCEDLTVMAPECPQEMIPVKISQNKLLQCKMTDKTTCPNGSVCVPSSIPTVGHCCAPDPSEGCAVGSRVLRKDTSKEAILCSPSTQRKADTCPGESSCQWNFNLKQYQCCEPDDGCPRSHRPMLDEHSVVRACDPSKNINCPRGGVCWYNFWHGKFQCCQPIAENLCPANMVVFLSPDGPISCNSDSECPEMYKCQQNICCGHPGACPRPAHSPARDEHGRLRPCFAPGFVDCPGDSSCEPSIYPMVVRHAWKQQLCCAKTVLTCADGGSPYPSNKDPMPCDKSKIDSCPVDTKCRASNVPKTFICCRTKILSAQLCPKGWILENNQLKILSSPHVPEVVYPRKPSSSNLWAHAAAQNGVSKGKSSNIQAKNSGNTSFGMPVGPFYKARRKTYAQKQYNNTKEARIVLAPLEGEKIYTLEKYVVVSSEKPEKKEFVKPRKGPMSGVFVCCRLASNLQCSTPNITPYIINNAPRLCTLSNTIPNPCPLNFSCQPSNVAQVHICCPINSNIRPLPAIQINRPVQSSYYGNQIMCMDGSIPAYVGQEMVQCNYLNTPDCCPPTYICALSTQRGINVCCHSQLRSSARLSSRKEVRNICPEDSILVPDGDNQCFDSRECPGTSTCHPEPNEIRGHCCQQLECNEDYSLRLPTQRCVEDGECGENGKCQGVPGLEDVRVCCIPNFEKKHRCLGRGTFLHSGHSIFCTANEDCPAEHECSNSTTTGSSICCASSKTHDLCPENRIPYRNVKDDQPIKCAVTELSSACPTGYVCKTGPSGDSFCCSFIAFCPPGKVPDIDERLNHARRCRNSSDCAPGYSCGPSSVELIQICCSSKTAFGIRQQSQTDDYKLWTIMEG</sequence>
<dbReference type="InterPro" id="IPR028150">
    <property type="entry name" value="Lustrin_cystein"/>
</dbReference>
<reference evidence="3" key="1">
    <citation type="submission" date="2016-11" db="UniProtKB">
        <authorList>
            <consortium name="WormBaseParasite"/>
        </authorList>
    </citation>
    <scope>IDENTIFICATION</scope>
</reference>
<organism evidence="2 3">
    <name type="scientific">Bursaphelenchus xylophilus</name>
    <name type="common">Pinewood nematode worm</name>
    <name type="synonym">Aphelenchoides xylophilus</name>
    <dbReference type="NCBI Taxonomy" id="6326"/>
    <lineage>
        <taxon>Eukaryota</taxon>
        <taxon>Metazoa</taxon>
        <taxon>Ecdysozoa</taxon>
        <taxon>Nematoda</taxon>
        <taxon>Chromadorea</taxon>
        <taxon>Rhabditida</taxon>
        <taxon>Tylenchina</taxon>
        <taxon>Tylenchomorpha</taxon>
        <taxon>Aphelenchoidea</taxon>
        <taxon>Aphelenchoididae</taxon>
        <taxon>Bursaphelenchus</taxon>
    </lineage>
</organism>
<dbReference type="eggNOG" id="KOG4295">
    <property type="taxonomic scope" value="Eukaryota"/>
</dbReference>
<dbReference type="WBParaSite" id="BXY_1715800.1">
    <property type="protein sequence ID" value="BXY_1715800.1"/>
    <property type="gene ID" value="BXY_1715800"/>
</dbReference>